<dbReference type="Pfam" id="PF11167">
    <property type="entry name" value="DUF2953"/>
    <property type="match status" value="1"/>
</dbReference>
<dbReference type="InterPro" id="IPR021338">
    <property type="entry name" value="DUF2953"/>
</dbReference>
<dbReference type="AlphaFoldDB" id="A0A9D1PQ27"/>
<gene>
    <name evidence="2" type="ORF">H9900_01020</name>
</gene>
<proteinExistence type="predicted"/>
<accession>A0A9D1PQ27</accession>
<evidence type="ECO:0000313" key="2">
    <source>
        <dbReference type="EMBL" id="HIV85373.1"/>
    </source>
</evidence>
<sequence>MHIFLWIVGILALLLAAVLLPTITVEAASNGKKTILTFRIYRFIKYELQIPRGGESGGQDLGDEQGVEDEPHDDALGGLKRELRSVWDSEKKFLDLDKIRSLYRKYSEIVRDGTGLIGGFLRGMKNKIRIGRLDIYIKYGLGSPDMTGMAYGGLHSLFGIMRPGLESYFRFKQPPLLYLDPNYVMQCFEFEVLSIIKTRAVHIINALMAALVPYIIKIIKGSVKNVRETSN</sequence>
<dbReference type="EMBL" id="DXIJ01000019">
    <property type="protein sequence ID" value="HIV85373.1"/>
    <property type="molecule type" value="Genomic_DNA"/>
</dbReference>
<name>A0A9D1PQ27_9FIRM</name>
<protein>
    <submittedName>
        <fullName evidence="2">DUF2953 domain-containing protein</fullName>
    </submittedName>
</protein>
<dbReference type="Proteomes" id="UP000824162">
    <property type="component" value="Unassembled WGS sequence"/>
</dbReference>
<reference evidence="2" key="2">
    <citation type="submission" date="2021-04" db="EMBL/GenBank/DDBJ databases">
        <authorList>
            <person name="Gilroy R."/>
        </authorList>
    </citation>
    <scope>NUCLEOTIDE SEQUENCE</scope>
    <source>
        <strain evidence="2">5790</strain>
    </source>
</reference>
<feature type="compositionally biased region" description="Acidic residues" evidence="1">
    <location>
        <begin position="61"/>
        <end position="72"/>
    </location>
</feature>
<organism evidence="2 3">
    <name type="scientific">Candidatus Monoglobus merdigallinarum</name>
    <dbReference type="NCBI Taxonomy" id="2838698"/>
    <lineage>
        <taxon>Bacteria</taxon>
        <taxon>Bacillati</taxon>
        <taxon>Bacillota</taxon>
        <taxon>Clostridia</taxon>
        <taxon>Monoglobales</taxon>
        <taxon>Monoglobaceae</taxon>
        <taxon>Monoglobus</taxon>
    </lineage>
</organism>
<evidence type="ECO:0000256" key="1">
    <source>
        <dbReference type="SAM" id="MobiDB-lite"/>
    </source>
</evidence>
<evidence type="ECO:0000313" key="3">
    <source>
        <dbReference type="Proteomes" id="UP000824162"/>
    </source>
</evidence>
<reference evidence="2" key="1">
    <citation type="journal article" date="2021" name="PeerJ">
        <title>Extensive microbial diversity within the chicken gut microbiome revealed by metagenomics and culture.</title>
        <authorList>
            <person name="Gilroy R."/>
            <person name="Ravi A."/>
            <person name="Getino M."/>
            <person name="Pursley I."/>
            <person name="Horton D.L."/>
            <person name="Alikhan N.F."/>
            <person name="Baker D."/>
            <person name="Gharbi K."/>
            <person name="Hall N."/>
            <person name="Watson M."/>
            <person name="Adriaenssens E.M."/>
            <person name="Foster-Nyarko E."/>
            <person name="Jarju S."/>
            <person name="Secka A."/>
            <person name="Antonio M."/>
            <person name="Oren A."/>
            <person name="Chaudhuri R.R."/>
            <person name="La Ragione R."/>
            <person name="Hildebrand F."/>
            <person name="Pallen M.J."/>
        </authorList>
    </citation>
    <scope>NUCLEOTIDE SEQUENCE</scope>
    <source>
        <strain evidence="2">5790</strain>
    </source>
</reference>
<comment type="caution">
    <text evidence="2">The sequence shown here is derived from an EMBL/GenBank/DDBJ whole genome shotgun (WGS) entry which is preliminary data.</text>
</comment>
<feature type="region of interest" description="Disordered" evidence="1">
    <location>
        <begin position="54"/>
        <end position="75"/>
    </location>
</feature>